<dbReference type="InterPro" id="IPR040891">
    <property type="entry name" value="HEPN_SAV_6107"/>
</dbReference>
<accession>A0A076EVD8</accession>
<protein>
    <recommendedName>
        <fullName evidence="2">SAV-6107-like HEPN domain-containing protein</fullName>
    </recommendedName>
</protein>
<feature type="domain" description="SAV-6107-like HEPN" evidence="2">
    <location>
        <begin position="86"/>
        <end position="180"/>
    </location>
</feature>
<evidence type="ECO:0000256" key="1">
    <source>
        <dbReference type="SAM" id="MobiDB-lite"/>
    </source>
</evidence>
<evidence type="ECO:0000259" key="2">
    <source>
        <dbReference type="Pfam" id="PF18726"/>
    </source>
</evidence>
<dbReference type="Pfam" id="PF18726">
    <property type="entry name" value="HEPN_SAV_6107"/>
    <property type="match status" value="1"/>
</dbReference>
<organism evidence="3 4">
    <name type="scientific">Rhodococcus opacus</name>
    <name type="common">Nocardia opaca</name>
    <dbReference type="NCBI Taxonomy" id="37919"/>
    <lineage>
        <taxon>Bacteria</taxon>
        <taxon>Bacillati</taxon>
        <taxon>Actinomycetota</taxon>
        <taxon>Actinomycetes</taxon>
        <taxon>Mycobacteriales</taxon>
        <taxon>Nocardiaceae</taxon>
        <taxon>Rhodococcus</taxon>
    </lineage>
</organism>
<sequence length="194" mass="20444">MFDSGDPAMLEGSEHRRPPNSRPDYARRGGCTGVLEVFEVMTNPVTGPTSGNSRRPGDVRNPASRRGSVLLDRADALLAQSVGAGGPADRFHSAYLAALRGAGAVLAAVEGAAAGSRRTRTRNAWVLMADAAPEFGSWADYFAGHSATRAAIEAGMSRTLTDLEADEFFVEVGRFLQAVEDHIGRGAGLDLRAS</sequence>
<gene>
    <name evidence="3" type="ORF">EP51_37485</name>
</gene>
<dbReference type="EMBL" id="CP008947">
    <property type="protein sequence ID" value="AII10035.1"/>
    <property type="molecule type" value="Genomic_DNA"/>
</dbReference>
<reference evidence="3 4" key="1">
    <citation type="submission" date="2014-07" db="EMBL/GenBank/DDBJ databases">
        <title>Genome Sequence of Rhodococcus opacus Strain R7, a Biodegrader of Mono- and Polycyclic Aromatic Hydrocarbons.</title>
        <authorList>
            <person name="Di Gennaro P."/>
            <person name="Zampolli J."/>
            <person name="Presti I."/>
            <person name="Cappelletti M."/>
            <person name="D'Ursi P."/>
            <person name="Orro A."/>
            <person name="Mezzelani A."/>
            <person name="Milanesi L."/>
        </authorList>
    </citation>
    <scope>NUCLEOTIDE SEQUENCE [LARGE SCALE GENOMIC DNA]</scope>
    <source>
        <strain evidence="3 4">R7</strain>
    </source>
</reference>
<feature type="region of interest" description="Disordered" evidence="1">
    <location>
        <begin position="43"/>
        <end position="64"/>
    </location>
</feature>
<dbReference type="eggNOG" id="ENOG5032S47">
    <property type="taxonomic scope" value="Bacteria"/>
</dbReference>
<dbReference type="AlphaFoldDB" id="A0A076EVD8"/>
<evidence type="ECO:0000313" key="4">
    <source>
        <dbReference type="Proteomes" id="UP000028488"/>
    </source>
</evidence>
<name>A0A076EVD8_RHOOP</name>
<dbReference type="Proteomes" id="UP000028488">
    <property type="component" value="Chromosome"/>
</dbReference>
<proteinExistence type="predicted"/>
<evidence type="ECO:0000313" key="3">
    <source>
        <dbReference type="EMBL" id="AII10035.1"/>
    </source>
</evidence>
<feature type="region of interest" description="Disordered" evidence="1">
    <location>
        <begin position="1"/>
        <end position="28"/>
    </location>
</feature>
<feature type="compositionally biased region" description="Polar residues" evidence="1">
    <location>
        <begin position="43"/>
        <end position="53"/>
    </location>
</feature>